<reference evidence="3 4" key="1">
    <citation type="submission" date="2021-02" db="EMBL/GenBank/DDBJ databases">
        <title>Genome assembly of Pseudopithomyces chartarum.</title>
        <authorList>
            <person name="Jauregui R."/>
            <person name="Singh J."/>
            <person name="Voisey C."/>
        </authorList>
    </citation>
    <scope>NUCLEOTIDE SEQUENCE [LARGE SCALE GENOMIC DNA]</scope>
    <source>
        <strain evidence="3 4">AGR01</strain>
    </source>
</reference>
<evidence type="ECO:0000256" key="1">
    <source>
        <dbReference type="SAM" id="MobiDB-lite"/>
    </source>
</evidence>
<feature type="region of interest" description="Disordered" evidence="1">
    <location>
        <begin position="305"/>
        <end position="367"/>
    </location>
</feature>
<protein>
    <recommendedName>
        <fullName evidence="2">AAA+ ATPase domain-containing protein</fullName>
    </recommendedName>
</protein>
<dbReference type="PANTHER" id="PTHR46411">
    <property type="entry name" value="FAMILY ATPASE, PUTATIVE-RELATED"/>
    <property type="match status" value="1"/>
</dbReference>
<dbReference type="InterPro" id="IPR027417">
    <property type="entry name" value="P-loop_NTPase"/>
</dbReference>
<name>A0AAN6RE20_9PLEO</name>
<dbReference type="Pfam" id="PF00004">
    <property type="entry name" value="AAA"/>
    <property type="match status" value="1"/>
</dbReference>
<dbReference type="Pfam" id="PF22942">
    <property type="entry name" value="DUF7025"/>
    <property type="match status" value="1"/>
</dbReference>
<dbReference type="PANTHER" id="PTHR46411:SF3">
    <property type="entry name" value="AAA+ ATPASE DOMAIN-CONTAINING PROTEIN"/>
    <property type="match status" value="1"/>
</dbReference>
<comment type="caution">
    <text evidence="3">The sequence shown here is derived from an EMBL/GenBank/DDBJ whole genome shotgun (WGS) entry which is preliminary data.</text>
</comment>
<dbReference type="InterPro" id="IPR003959">
    <property type="entry name" value="ATPase_AAA_core"/>
</dbReference>
<dbReference type="Pfam" id="PF23232">
    <property type="entry name" value="AAA_lid_13"/>
    <property type="match status" value="1"/>
</dbReference>
<dbReference type="InterPro" id="IPR003593">
    <property type="entry name" value="AAA+_ATPase"/>
</dbReference>
<accession>A0AAN6RE20</accession>
<evidence type="ECO:0000313" key="3">
    <source>
        <dbReference type="EMBL" id="KAK3203674.1"/>
    </source>
</evidence>
<keyword evidence="4" id="KW-1185">Reference proteome</keyword>
<dbReference type="SUPFAM" id="SSF52540">
    <property type="entry name" value="P-loop containing nucleoside triphosphate hydrolases"/>
    <property type="match status" value="1"/>
</dbReference>
<dbReference type="GO" id="GO:0005524">
    <property type="term" value="F:ATP binding"/>
    <property type="evidence" value="ECO:0007669"/>
    <property type="project" value="InterPro"/>
</dbReference>
<sequence>MTQNVEGSSKDTQEVAVGSIRAVKYLYNHSTSRSRSSAKWSEIKDPVLEQRRMKELGQSHFIVRRYSKQQTDEDEYTWTIHSVEIKSPTLQSFLDKIFHDYPSPWADDTPYAFVPPFGPLIHRWEAIRKAIEAETDKTSREELGMFIEEIEPLLADHLSSVQEVKRTSLIAFDQLWLVLAPGEFAVSHCGGNTCLYKIVAAKRYTIDDPGYEDNGDNEKPYWMVTLGQIDWNGSVHGFSTTAIKLRFFEGVKLIQRLTHYPVKFAPDRENLQQKLLQRGRKFESLRGFHVTNAKGKKFVPTPCGMSVEPINGRLTESILEVSEEKSDEEEEEEDEEEDEQMSDDESGKDTPAESEGIEDKSKRNENLKPLTDDECMLATPRVKGFDLHGKEWCYVNVDDIYDPEWNDHPYDNLVLKDEQKKLLMAFADNQVRNTGFDDFVKHKGEGTIILLAGPPGVGKTLTSEAVAEKSRVPMYMLSAGELGSRPSDLEAGLKRALTCCQLWGAVLLIDEADVFMESRSSNNLIRNELVSIFLRQLEYYQGLLFLTTNRISTIDPAFRSRVDLILPYHDLDENARKQVWKNFIRRLPSHDVQMKDADFDELAKTPMNGREIKNLIKTALVLAAKDKPLKMSHFQVVLDIRSEVDKLEFGVRD</sequence>
<evidence type="ECO:0000259" key="2">
    <source>
        <dbReference type="SMART" id="SM00382"/>
    </source>
</evidence>
<feature type="compositionally biased region" description="Basic and acidic residues" evidence="1">
    <location>
        <begin position="345"/>
        <end position="366"/>
    </location>
</feature>
<dbReference type="GO" id="GO:0016887">
    <property type="term" value="F:ATP hydrolysis activity"/>
    <property type="evidence" value="ECO:0007669"/>
    <property type="project" value="InterPro"/>
</dbReference>
<feature type="compositionally biased region" description="Acidic residues" evidence="1">
    <location>
        <begin position="325"/>
        <end position="344"/>
    </location>
</feature>
<dbReference type="SMART" id="SM00382">
    <property type="entry name" value="AAA"/>
    <property type="match status" value="1"/>
</dbReference>
<dbReference type="Gene3D" id="3.40.50.300">
    <property type="entry name" value="P-loop containing nucleotide triphosphate hydrolases"/>
    <property type="match status" value="1"/>
</dbReference>
<dbReference type="CDD" id="cd19481">
    <property type="entry name" value="RecA-like_protease"/>
    <property type="match status" value="1"/>
</dbReference>
<dbReference type="InterPro" id="IPR054289">
    <property type="entry name" value="DUF7025"/>
</dbReference>
<proteinExistence type="predicted"/>
<evidence type="ECO:0000313" key="4">
    <source>
        <dbReference type="Proteomes" id="UP001280581"/>
    </source>
</evidence>
<dbReference type="InterPro" id="IPR056599">
    <property type="entry name" value="AAA_lid_fung"/>
</dbReference>
<feature type="domain" description="AAA+ ATPase" evidence="2">
    <location>
        <begin position="445"/>
        <end position="572"/>
    </location>
</feature>
<dbReference type="Proteomes" id="UP001280581">
    <property type="component" value="Unassembled WGS sequence"/>
</dbReference>
<dbReference type="EMBL" id="WVTA01000010">
    <property type="protein sequence ID" value="KAK3203674.1"/>
    <property type="molecule type" value="Genomic_DNA"/>
</dbReference>
<dbReference type="AlphaFoldDB" id="A0AAN6RE20"/>
<gene>
    <name evidence="3" type="ORF">GRF29_106g315838</name>
</gene>
<organism evidence="3 4">
    <name type="scientific">Pseudopithomyces chartarum</name>
    <dbReference type="NCBI Taxonomy" id="1892770"/>
    <lineage>
        <taxon>Eukaryota</taxon>
        <taxon>Fungi</taxon>
        <taxon>Dikarya</taxon>
        <taxon>Ascomycota</taxon>
        <taxon>Pezizomycotina</taxon>
        <taxon>Dothideomycetes</taxon>
        <taxon>Pleosporomycetidae</taxon>
        <taxon>Pleosporales</taxon>
        <taxon>Massarineae</taxon>
        <taxon>Didymosphaeriaceae</taxon>
        <taxon>Pseudopithomyces</taxon>
    </lineage>
</organism>